<feature type="non-terminal residue" evidence="3">
    <location>
        <position position="87"/>
    </location>
</feature>
<dbReference type="EMBL" id="DXDC01000269">
    <property type="protein sequence ID" value="HIY66379.1"/>
    <property type="molecule type" value="Genomic_DNA"/>
</dbReference>
<evidence type="ECO:0000256" key="1">
    <source>
        <dbReference type="ARBA" id="ARBA00006484"/>
    </source>
</evidence>
<organism evidence="3 4">
    <name type="scientific">Candidatus Agrococcus pullicola</name>
    <dbReference type="NCBI Taxonomy" id="2838429"/>
    <lineage>
        <taxon>Bacteria</taxon>
        <taxon>Bacillati</taxon>
        <taxon>Actinomycetota</taxon>
        <taxon>Actinomycetes</taxon>
        <taxon>Micrococcales</taxon>
        <taxon>Microbacteriaceae</taxon>
        <taxon>Agrococcus</taxon>
    </lineage>
</organism>
<keyword evidence="2" id="KW-0560">Oxidoreductase</keyword>
<dbReference type="PANTHER" id="PTHR43477:SF1">
    <property type="entry name" value="DIHYDROANTICAPSIN 7-DEHYDROGENASE"/>
    <property type="match status" value="1"/>
</dbReference>
<protein>
    <submittedName>
        <fullName evidence="3">SDR family NAD(P)-dependent oxidoreductase</fullName>
    </submittedName>
</protein>
<dbReference type="PRINTS" id="PR00081">
    <property type="entry name" value="GDHRDH"/>
</dbReference>
<comment type="caution">
    <text evidence="3">The sequence shown here is derived from an EMBL/GenBank/DDBJ whole genome shotgun (WGS) entry which is preliminary data.</text>
</comment>
<dbReference type="PANTHER" id="PTHR43477">
    <property type="entry name" value="DIHYDROANTICAPSIN 7-DEHYDROGENASE"/>
    <property type="match status" value="1"/>
</dbReference>
<dbReference type="Proteomes" id="UP000824005">
    <property type="component" value="Unassembled WGS sequence"/>
</dbReference>
<evidence type="ECO:0000256" key="2">
    <source>
        <dbReference type="ARBA" id="ARBA00023002"/>
    </source>
</evidence>
<comment type="similarity">
    <text evidence="1">Belongs to the short-chain dehydrogenases/reductases (SDR) family.</text>
</comment>
<reference evidence="3" key="1">
    <citation type="journal article" date="2021" name="PeerJ">
        <title>Extensive microbial diversity within the chicken gut microbiome revealed by metagenomics and culture.</title>
        <authorList>
            <person name="Gilroy R."/>
            <person name="Ravi A."/>
            <person name="Getino M."/>
            <person name="Pursley I."/>
            <person name="Horton D.L."/>
            <person name="Alikhan N.F."/>
            <person name="Baker D."/>
            <person name="Gharbi K."/>
            <person name="Hall N."/>
            <person name="Watson M."/>
            <person name="Adriaenssens E.M."/>
            <person name="Foster-Nyarko E."/>
            <person name="Jarju S."/>
            <person name="Secka A."/>
            <person name="Antonio M."/>
            <person name="Oren A."/>
            <person name="Chaudhuri R.R."/>
            <person name="La Ragione R."/>
            <person name="Hildebrand F."/>
            <person name="Pallen M.J."/>
        </authorList>
    </citation>
    <scope>NUCLEOTIDE SEQUENCE</scope>
    <source>
        <strain evidence="3">ChiGjej1B1-98</strain>
    </source>
</reference>
<name>A0A9D2CA02_9MICO</name>
<evidence type="ECO:0000313" key="4">
    <source>
        <dbReference type="Proteomes" id="UP000824005"/>
    </source>
</evidence>
<dbReference type="SUPFAM" id="SSF51735">
    <property type="entry name" value="NAD(P)-binding Rossmann-fold domains"/>
    <property type="match status" value="1"/>
</dbReference>
<dbReference type="GO" id="GO:0016491">
    <property type="term" value="F:oxidoreductase activity"/>
    <property type="evidence" value="ECO:0007669"/>
    <property type="project" value="UniProtKB-KW"/>
</dbReference>
<evidence type="ECO:0000313" key="3">
    <source>
        <dbReference type="EMBL" id="HIY66379.1"/>
    </source>
</evidence>
<dbReference type="InterPro" id="IPR002347">
    <property type="entry name" value="SDR_fam"/>
</dbReference>
<dbReference type="InterPro" id="IPR051122">
    <property type="entry name" value="SDR_DHRS6-like"/>
</dbReference>
<dbReference type="InterPro" id="IPR036291">
    <property type="entry name" value="NAD(P)-bd_dom_sf"/>
</dbReference>
<dbReference type="AlphaFoldDB" id="A0A9D2CA02"/>
<accession>A0A9D2CA02</accession>
<dbReference type="Gene3D" id="3.40.50.720">
    <property type="entry name" value="NAD(P)-binding Rossmann-like Domain"/>
    <property type="match status" value="1"/>
</dbReference>
<reference evidence="3" key="2">
    <citation type="submission" date="2021-04" db="EMBL/GenBank/DDBJ databases">
        <authorList>
            <person name="Gilroy R."/>
        </authorList>
    </citation>
    <scope>NUCLEOTIDE SEQUENCE</scope>
    <source>
        <strain evidence="3">ChiGjej1B1-98</strain>
    </source>
</reference>
<gene>
    <name evidence="3" type="ORF">H9830_08910</name>
</gene>
<dbReference type="Pfam" id="PF00106">
    <property type="entry name" value="adh_short"/>
    <property type="match status" value="1"/>
</dbReference>
<sequence>MDRTVLITGGSGGIGRAIAEQFVDAGDDVLITARSDDIVSSASDLGATGARLDLEDIASIAELSTILASGVDVIVNNAGGFASPPPA</sequence>
<proteinExistence type="inferred from homology"/>